<dbReference type="AlphaFoldDB" id="A0A857JEG1"/>
<feature type="DNA-binding region" description="H-T-H motif" evidence="4">
    <location>
        <begin position="34"/>
        <end position="53"/>
    </location>
</feature>
<sequence length="207" mass="23050">MPKVLSEEEIACFRNRMCDHALASFAKSGVEGISLRGLAADLRCSRTTPYRYFKNKADILAALRQREFARIADTLENALSKEPTLSKQLSALCHAYFEFALAFPDSYRVMYSVSQPDLSKYTDLENEILRSSMPMRQVVKSAISAGILKGDPVEICYVIWAGLHGLISLHLSHMLGEQRDVAQLATVMIDALLRSVSDEPTSSESNK</sequence>
<accession>A0A857JEG1</accession>
<keyword evidence="7" id="KW-1185">Reference proteome</keyword>
<feature type="domain" description="HTH tetR-type" evidence="5">
    <location>
        <begin position="11"/>
        <end position="71"/>
    </location>
</feature>
<dbReference type="PROSITE" id="PS50977">
    <property type="entry name" value="HTH_TETR_2"/>
    <property type="match status" value="1"/>
</dbReference>
<proteinExistence type="predicted"/>
<dbReference type="SUPFAM" id="SSF48498">
    <property type="entry name" value="Tetracyclin repressor-like, C-terminal domain"/>
    <property type="match status" value="1"/>
</dbReference>
<name>A0A857JEG1_9ALTE</name>
<dbReference type="RefSeq" id="WP_160178285.1">
    <property type="nucleotide sequence ID" value="NZ_CP047656.1"/>
</dbReference>
<dbReference type="InterPro" id="IPR009057">
    <property type="entry name" value="Homeodomain-like_sf"/>
</dbReference>
<dbReference type="EMBL" id="CP047656">
    <property type="protein sequence ID" value="QHJ10405.1"/>
    <property type="molecule type" value="Genomic_DNA"/>
</dbReference>
<evidence type="ECO:0000259" key="5">
    <source>
        <dbReference type="PROSITE" id="PS50977"/>
    </source>
</evidence>
<evidence type="ECO:0000313" key="7">
    <source>
        <dbReference type="Proteomes" id="UP000464524"/>
    </source>
</evidence>
<dbReference type="GO" id="GO:0003677">
    <property type="term" value="F:DNA binding"/>
    <property type="evidence" value="ECO:0007669"/>
    <property type="project" value="UniProtKB-UniRule"/>
</dbReference>
<reference evidence="6 7" key="1">
    <citation type="submission" date="2019-12" db="EMBL/GenBank/DDBJ databases">
        <title>Genome sequencing and assembly of endphytes of Porphyra tenera.</title>
        <authorList>
            <person name="Park J.M."/>
            <person name="Shin R."/>
            <person name="Jo S.H."/>
        </authorList>
    </citation>
    <scope>NUCLEOTIDE SEQUENCE [LARGE SCALE GENOMIC DNA]</scope>
    <source>
        <strain evidence="6 7">GPM4</strain>
    </source>
</reference>
<dbReference type="OrthoDB" id="9816320at2"/>
<dbReference type="KEGG" id="pmes:FX988_00617"/>
<evidence type="ECO:0000256" key="3">
    <source>
        <dbReference type="ARBA" id="ARBA00023163"/>
    </source>
</evidence>
<organism evidence="6 7">
    <name type="scientific">Paraglaciecola mesophila</name>
    <dbReference type="NCBI Taxonomy" id="197222"/>
    <lineage>
        <taxon>Bacteria</taxon>
        <taxon>Pseudomonadati</taxon>
        <taxon>Pseudomonadota</taxon>
        <taxon>Gammaproteobacteria</taxon>
        <taxon>Alteromonadales</taxon>
        <taxon>Alteromonadaceae</taxon>
        <taxon>Paraglaciecola</taxon>
    </lineage>
</organism>
<dbReference type="SUPFAM" id="SSF46689">
    <property type="entry name" value="Homeodomain-like"/>
    <property type="match status" value="1"/>
</dbReference>
<dbReference type="Gene3D" id="1.10.357.10">
    <property type="entry name" value="Tetracycline Repressor, domain 2"/>
    <property type="match status" value="1"/>
</dbReference>
<protein>
    <recommendedName>
        <fullName evidence="5">HTH tetR-type domain-containing protein</fullName>
    </recommendedName>
</protein>
<keyword evidence="1" id="KW-0805">Transcription regulation</keyword>
<dbReference type="PANTHER" id="PTHR43479:SF11">
    <property type="entry name" value="ACREF_ENVCD OPERON REPRESSOR-RELATED"/>
    <property type="match status" value="1"/>
</dbReference>
<dbReference type="Pfam" id="PF13305">
    <property type="entry name" value="TetR_C_33"/>
    <property type="match status" value="1"/>
</dbReference>
<dbReference type="InterPro" id="IPR025996">
    <property type="entry name" value="MT1864/Rv1816-like_C"/>
</dbReference>
<keyword evidence="2 4" id="KW-0238">DNA-binding</keyword>
<dbReference type="InterPro" id="IPR036271">
    <property type="entry name" value="Tet_transcr_reg_TetR-rel_C_sf"/>
</dbReference>
<evidence type="ECO:0000256" key="2">
    <source>
        <dbReference type="ARBA" id="ARBA00023125"/>
    </source>
</evidence>
<dbReference type="PANTHER" id="PTHR43479">
    <property type="entry name" value="ACREF/ENVCD OPERON REPRESSOR-RELATED"/>
    <property type="match status" value="1"/>
</dbReference>
<dbReference type="Pfam" id="PF00440">
    <property type="entry name" value="TetR_N"/>
    <property type="match status" value="1"/>
</dbReference>
<dbReference type="Proteomes" id="UP000464524">
    <property type="component" value="Chromosome"/>
</dbReference>
<evidence type="ECO:0000256" key="4">
    <source>
        <dbReference type="PROSITE-ProRule" id="PRU00335"/>
    </source>
</evidence>
<gene>
    <name evidence="6" type="ORF">FX988_00617</name>
</gene>
<evidence type="ECO:0000256" key="1">
    <source>
        <dbReference type="ARBA" id="ARBA00023015"/>
    </source>
</evidence>
<dbReference type="InterPro" id="IPR001647">
    <property type="entry name" value="HTH_TetR"/>
</dbReference>
<dbReference type="InterPro" id="IPR050624">
    <property type="entry name" value="HTH-type_Tx_Regulator"/>
</dbReference>
<keyword evidence="3" id="KW-0804">Transcription</keyword>
<evidence type="ECO:0000313" key="6">
    <source>
        <dbReference type="EMBL" id="QHJ10405.1"/>
    </source>
</evidence>